<reference evidence="3 4" key="1">
    <citation type="submission" date="2020-02" db="EMBL/GenBank/DDBJ databases">
        <authorList>
            <person name="Hogendoorn C."/>
        </authorList>
    </citation>
    <scope>NUCLEOTIDE SEQUENCE [LARGE SCALE GENOMIC DNA]</scope>
    <source>
        <strain evidence="3">METHB21</strain>
    </source>
</reference>
<accession>A0A8S0Y5N9</accession>
<dbReference type="InterPro" id="IPR036165">
    <property type="entry name" value="YefM-like_sf"/>
</dbReference>
<proteinExistence type="inferred from homology"/>
<dbReference type="SUPFAM" id="SSF143120">
    <property type="entry name" value="YefM-like"/>
    <property type="match status" value="1"/>
</dbReference>
<dbReference type="NCBIfam" id="TIGR01552">
    <property type="entry name" value="phd_fam"/>
    <property type="match status" value="1"/>
</dbReference>
<sequence>MTQTINIHEAKTRLSQLLQQVEGGDEIIISRANKPIARLVAYREKARQRRLGEAKGMVEIRPDFDQLPEDFMEHFQ</sequence>
<dbReference type="RefSeq" id="WP_174624473.1">
    <property type="nucleotide sequence ID" value="NZ_CADCXN010000005.1"/>
</dbReference>
<gene>
    <name evidence="3" type="ORF">METHB2_1020007</name>
</gene>
<dbReference type="InterPro" id="IPR051416">
    <property type="entry name" value="phD-YefM_TA_antitoxins"/>
</dbReference>
<dbReference type="EMBL" id="CADCXN010000005">
    <property type="protein sequence ID" value="CAA9889458.1"/>
    <property type="molecule type" value="Genomic_DNA"/>
</dbReference>
<evidence type="ECO:0000313" key="3">
    <source>
        <dbReference type="EMBL" id="CAA9889458.1"/>
    </source>
</evidence>
<comment type="similarity">
    <text evidence="1 2">Belongs to the phD/YefM antitoxin family.</text>
</comment>
<dbReference type="Pfam" id="PF02604">
    <property type="entry name" value="PhdYeFM_antitox"/>
    <property type="match status" value="1"/>
</dbReference>
<evidence type="ECO:0000256" key="1">
    <source>
        <dbReference type="ARBA" id="ARBA00009981"/>
    </source>
</evidence>
<protein>
    <recommendedName>
        <fullName evidence="2">Antitoxin</fullName>
    </recommendedName>
</protein>
<dbReference type="InterPro" id="IPR006442">
    <property type="entry name" value="Antitoxin_Phd/YefM"/>
</dbReference>
<evidence type="ECO:0000313" key="4">
    <source>
        <dbReference type="Proteomes" id="UP000494216"/>
    </source>
</evidence>
<dbReference type="PANTHER" id="PTHR35377">
    <property type="entry name" value="ANTITOXIN VAPB49-RELATED-RELATED"/>
    <property type="match status" value="1"/>
</dbReference>
<dbReference type="Gene3D" id="3.40.1620.10">
    <property type="entry name" value="YefM-like domain"/>
    <property type="match status" value="1"/>
</dbReference>
<comment type="caution">
    <text evidence="3">The sequence shown here is derived from an EMBL/GenBank/DDBJ whole genome shotgun (WGS) entry which is preliminary data.</text>
</comment>
<evidence type="ECO:0000256" key="2">
    <source>
        <dbReference type="RuleBase" id="RU362080"/>
    </source>
</evidence>
<keyword evidence="4" id="KW-1185">Reference proteome</keyword>
<dbReference type="Proteomes" id="UP000494216">
    <property type="component" value="Unassembled WGS sequence"/>
</dbReference>
<organism evidence="3 4">
    <name type="scientific">Candidatus Methylobacter favarea</name>
    <dbReference type="NCBI Taxonomy" id="2707345"/>
    <lineage>
        <taxon>Bacteria</taxon>
        <taxon>Pseudomonadati</taxon>
        <taxon>Pseudomonadota</taxon>
        <taxon>Gammaproteobacteria</taxon>
        <taxon>Methylococcales</taxon>
        <taxon>Methylococcaceae</taxon>
        <taxon>Methylobacter</taxon>
    </lineage>
</organism>
<comment type="function">
    <text evidence="2">Antitoxin component of a type II toxin-antitoxin (TA) system.</text>
</comment>
<dbReference type="AlphaFoldDB" id="A0A8S0Y5N9"/>
<name>A0A8S0Y5N9_9GAMM</name>